<evidence type="ECO:0000313" key="3">
    <source>
        <dbReference type="EMBL" id="PWA92961.1"/>
    </source>
</evidence>
<keyword evidence="1" id="KW-0677">Repeat</keyword>
<protein>
    <submittedName>
        <fullName evidence="3">Pentatricopeptide repeat-containing protein</fullName>
    </submittedName>
</protein>
<reference evidence="3 4" key="1">
    <citation type="journal article" date="2018" name="Mol. Plant">
        <title>The genome of Artemisia annua provides insight into the evolution of Asteraceae family and artemisinin biosynthesis.</title>
        <authorList>
            <person name="Shen Q."/>
            <person name="Zhang L."/>
            <person name="Liao Z."/>
            <person name="Wang S."/>
            <person name="Yan T."/>
            <person name="Shi P."/>
            <person name="Liu M."/>
            <person name="Fu X."/>
            <person name="Pan Q."/>
            <person name="Wang Y."/>
            <person name="Lv Z."/>
            <person name="Lu X."/>
            <person name="Zhang F."/>
            <person name="Jiang W."/>
            <person name="Ma Y."/>
            <person name="Chen M."/>
            <person name="Hao X."/>
            <person name="Li L."/>
            <person name="Tang Y."/>
            <person name="Lv G."/>
            <person name="Zhou Y."/>
            <person name="Sun X."/>
            <person name="Brodelius P.E."/>
            <person name="Rose J.K.C."/>
            <person name="Tang K."/>
        </authorList>
    </citation>
    <scope>NUCLEOTIDE SEQUENCE [LARGE SCALE GENOMIC DNA]</scope>
    <source>
        <strain evidence="4">cv. Huhao1</strain>
        <tissue evidence="3">Leaf</tissue>
    </source>
</reference>
<dbReference type="InterPro" id="IPR011990">
    <property type="entry name" value="TPR-like_helical_dom_sf"/>
</dbReference>
<dbReference type="FunFam" id="1.25.40.10:FF:000381">
    <property type="entry name" value="Pentatricopeptide repeat-containing protein"/>
    <property type="match status" value="1"/>
</dbReference>
<dbReference type="PROSITE" id="PS51375">
    <property type="entry name" value="PPR"/>
    <property type="match status" value="6"/>
</dbReference>
<dbReference type="InterPro" id="IPR046848">
    <property type="entry name" value="E_motif"/>
</dbReference>
<dbReference type="GO" id="GO:0003723">
    <property type="term" value="F:RNA binding"/>
    <property type="evidence" value="ECO:0007669"/>
    <property type="project" value="InterPro"/>
</dbReference>
<dbReference type="PANTHER" id="PTHR47926:SF347">
    <property type="entry name" value="PENTATRICOPEPTIDE REPEAT-CONTAINING PROTEIN"/>
    <property type="match status" value="1"/>
</dbReference>
<name>A0A2U1Q4M5_ARTAN</name>
<sequence>MPLRDVKSWTILISGFSRTGSYKHGLELFSQMQKQGVTANQFTFSSVLKCCAGANEVNKGKGVIGWILRNGVCLDVTLNNSVLDFYVKCEEFDYARKFFEFMGDKDIVSWNIMISAYLNNGDVDKAVGLFRRLPVKNAASWNTVIDGLMQNGREEDALQLLYQMVETGSDFTDVTFSIALVLASSLNHVELGKQIHGRLMRVGVEDAFIKNSLIDMYCKCGEMEKAMIIFKTSKQSVNGESLTDSMSLSSIVSGYIQNGRIEDALRVFSFMVSENGEVDKFTLTSVLSACADNGLLDLGQLLHTYILKTGHEPDAFVSSSLIDMYAKCGRLKCAWSIFQEAKTRNVVLWTAVISSYASHGEGRETIRLFELMQNEGIAPNEVTFVAVLTACSHAGLINEGCKYFMLMKDVYNIQPKVEHYTCMVDLLGRAGRLNEIETFMSENRISHLSAVWKAFLSSCHLHKNVEMARWVSEKLNELEPSAASPYILMSKTCASDSRWEEAAKLKSMMQERGIKKKPGKSWIQ</sequence>
<keyword evidence="4" id="KW-1185">Reference proteome</keyword>
<dbReference type="Pfam" id="PF13041">
    <property type="entry name" value="PPR_2"/>
    <property type="match status" value="3"/>
</dbReference>
<dbReference type="OrthoDB" id="442680at2759"/>
<gene>
    <name evidence="3" type="ORF">CTI12_AA068160</name>
</gene>
<dbReference type="InterPro" id="IPR002885">
    <property type="entry name" value="PPR_rpt"/>
</dbReference>
<feature type="repeat" description="PPR" evidence="2">
    <location>
        <begin position="345"/>
        <end position="379"/>
    </location>
</feature>
<dbReference type="SUPFAM" id="SSF48452">
    <property type="entry name" value="TPR-like"/>
    <property type="match status" value="1"/>
</dbReference>
<accession>A0A2U1Q4M5</accession>
<organism evidence="3 4">
    <name type="scientific">Artemisia annua</name>
    <name type="common">Sweet wormwood</name>
    <dbReference type="NCBI Taxonomy" id="35608"/>
    <lineage>
        <taxon>Eukaryota</taxon>
        <taxon>Viridiplantae</taxon>
        <taxon>Streptophyta</taxon>
        <taxon>Embryophyta</taxon>
        <taxon>Tracheophyta</taxon>
        <taxon>Spermatophyta</taxon>
        <taxon>Magnoliopsida</taxon>
        <taxon>eudicotyledons</taxon>
        <taxon>Gunneridae</taxon>
        <taxon>Pentapetalae</taxon>
        <taxon>asterids</taxon>
        <taxon>campanulids</taxon>
        <taxon>Asterales</taxon>
        <taxon>Asteraceae</taxon>
        <taxon>Asteroideae</taxon>
        <taxon>Anthemideae</taxon>
        <taxon>Artemisiinae</taxon>
        <taxon>Artemisia</taxon>
    </lineage>
</organism>
<feature type="repeat" description="PPR" evidence="2">
    <location>
        <begin position="244"/>
        <end position="278"/>
    </location>
</feature>
<dbReference type="EMBL" id="PKPP01000421">
    <property type="protein sequence ID" value="PWA92961.1"/>
    <property type="molecule type" value="Genomic_DNA"/>
</dbReference>
<dbReference type="Gene3D" id="1.25.40.10">
    <property type="entry name" value="Tetratricopeptide repeat domain"/>
    <property type="match status" value="4"/>
</dbReference>
<feature type="repeat" description="PPR" evidence="2">
    <location>
        <begin position="106"/>
        <end position="136"/>
    </location>
</feature>
<evidence type="ECO:0000256" key="2">
    <source>
        <dbReference type="PROSITE-ProRule" id="PRU00708"/>
    </source>
</evidence>
<dbReference type="STRING" id="35608.A0A2U1Q4M5"/>
<dbReference type="Proteomes" id="UP000245207">
    <property type="component" value="Unassembled WGS sequence"/>
</dbReference>
<proteinExistence type="predicted"/>
<feature type="repeat" description="PPR" evidence="2">
    <location>
        <begin position="206"/>
        <end position="236"/>
    </location>
</feature>
<dbReference type="Pfam" id="PF01535">
    <property type="entry name" value="PPR"/>
    <property type="match status" value="3"/>
</dbReference>
<dbReference type="FunFam" id="1.25.40.10:FF:000305">
    <property type="entry name" value="Pentatricopeptide repeat-containing protein mitochondrial"/>
    <property type="match status" value="1"/>
</dbReference>
<evidence type="ECO:0000313" key="4">
    <source>
        <dbReference type="Proteomes" id="UP000245207"/>
    </source>
</evidence>
<feature type="repeat" description="PPR" evidence="2">
    <location>
        <begin position="5"/>
        <end position="39"/>
    </location>
</feature>
<dbReference type="NCBIfam" id="TIGR00756">
    <property type="entry name" value="PPR"/>
    <property type="match status" value="6"/>
</dbReference>
<dbReference type="InterPro" id="IPR046960">
    <property type="entry name" value="PPR_At4g14850-like_plant"/>
</dbReference>
<evidence type="ECO:0000256" key="1">
    <source>
        <dbReference type="ARBA" id="ARBA00022737"/>
    </source>
</evidence>
<comment type="caution">
    <text evidence="3">The sequence shown here is derived from an EMBL/GenBank/DDBJ whole genome shotgun (WGS) entry which is preliminary data.</text>
</comment>
<feature type="repeat" description="PPR" evidence="2">
    <location>
        <begin position="137"/>
        <end position="171"/>
    </location>
</feature>
<dbReference type="AlphaFoldDB" id="A0A2U1Q4M5"/>
<dbReference type="Pfam" id="PF20431">
    <property type="entry name" value="E_motif"/>
    <property type="match status" value="1"/>
</dbReference>
<dbReference type="PANTHER" id="PTHR47926">
    <property type="entry name" value="PENTATRICOPEPTIDE REPEAT-CONTAINING PROTEIN"/>
    <property type="match status" value="1"/>
</dbReference>
<dbReference type="GO" id="GO:0009451">
    <property type="term" value="P:RNA modification"/>
    <property type="evidence" value="ECO:0007669"/>
    <property type="project" value="InterPro"/>
</dbReference>